<keyword evidence="1" id="KW-0812">Transmembrane</keyword>
<evidence type="ECO:0000256" key="1">
    <source>
        <dbReference type="SAM" id="Phobius"/>
    </source>
</evidence>
<reference evidence="2 3" key="1">
    <citation type="submission" date="2016-11" db="EMBL/GenBank/DDBJ databases">
        <authorList>
            <person name="Jaros S."/>
            <person name="Januszkiewicz K."/>
            <person name="Wedrychowicz H."/>
        </authorList>
    </citation>
    <scope>NUCLEOTIDE SEQUENCE [LARGE SCALE GENOMIC DNA]</scope>
    <source>
        <strain evidence="2 3">DSM 16917</strain>
    </source>
</reference>
<keyword evidence="1" id="KW-1133">Transmembrane helix</keyword>
<feature type="transmembrane region" description="Helical" evidence="1">
    <location>
        <begin position="159"/>
        <end position="180"/>
    </location>
</feature>
<feature type="transmembrane region" description="Helical" evidence="1">
    <location>
        <begin position="189"/>
        <end position="207"/>
    </location>
</feature>
<keyword evidence="3" id="KW-1185">Reference proteome</keyword>
<dbReference type="Proteomes" id="UP000184268">
    <property type="component" value="Unassembled WGS sequence"/>
</dbReference>
<dbReference type="AlphaFoldDB" id="A0A1M5VBR4"/>
<dbReference type="Pfam" id="PF16357">
    <property type="entry name" value="PepSY_TM_like_2"/>
    <property type="match status" value="1"/>
</dbReference>
<dbReference type="OrthoDB" id="27171at2"/>
<evidence type="ECO:0000313" key="2">
    <source>
        <dbReference type="EMBL" id="SHH72699.1"/>
    </source>
</evidence>
<dbReference type="PANTHER" id="PTHR40115:SF1">
    <property type="entry name" value="INNER MEMBRANE PROTEIN WITH PEPSY TM HELIX"/>
    <property type="match status" value="1"/>
</dbReference>
<dbReference type="InterPro" id="IPR032307">
    <property type="entry name" value="PepSY_TM-like_2"/>
</dbReference>
<accession>A0A1M5VBR4</accession>
<dbReference type="PANTHER" id="PTHR40115">
    <property type="entry name" value="INNER MEMBRANE PROTEIN WITH PEPSY TM HELIX"/>
    <property type="match status" value="1"/>
</dbReference>
<name>A0A1M5VBR4_9GAMM</name>
<keyword evidence="1" id="KW-0472">Membrane</keyword>
<evidence type="ECO:0008006" key="4">
    <source>
        <dbReference type="Google" id="ProtNLM"/>
    </source>
</evidence>
<evidence type="ECO:0000313" key="3">
    <source>
        <dbReference type="Proteomes" id="UP000184268"/>
    </source>
</evidence>
<protein>
    <recommendedName>
        <fullName evidence="4">PepSY-associated TM region</fullName>
    </recommendedName>
</protein>
<organism evidence="2 3">
    <name type="scientific">Ferrimonas marina</name>
    <dbReference type="NCBI Taxonomy" id="299255"/>
    <lineage>
        <taxon>Bacteria</taxon>
        <taxon>Pseudomonadati</taxon>
        <taxon>Pseudomonadota</taxon>
        <taxon>Gammaproteobacteria</taxon>
        <taxon>Alteromonadales</taxon>
        <taxon>Ferrimonadaceae</taxon>
        <taxon>Ferrimonas</taxon>
    </lineage>
</organism>
<feature type="transmembrane region" description="Helical" evidence="1">
    <location>
        <begin position="15"/>
        <end position="37"/>
    </location>
</feature>
<proteinExistence type="predicted"/>
<sequence length="208" mass="23255">MPLTRKPVQSLARTIHIYSSMSLLLVMLFFAITGITLNRPDWFGAEGPERQQWEIEVPAFLLGQEDGSLRPDNQALVHYLRQQPGIRGLASSVDVYTVVEDGELLEGEASLDFKGPGYNASVYIDLLDRVAELETQDYGTIAWLNDLHKGRNTGEAWKWFIDFSALIMVLFIITGVIILLPKKRSVRSAMTWTGVGSVATALIYFASF</sequence>
<dbReference type="RefSeq" id="WP_067656411.1">
    <property type="nucleotide sequence ID" value="NZ_FQXG01000004.1"/>
</dbReference>
<dbReference type="EMBL" id="FQXG01000004">
    <property type="protein sequence ID" value="SHH72699.1"/>
    <property type="molecule type" value="Genomic_DNA"/>
</dbReference>
<gene>
    <name evidence="2" type="ORF">SAMN02745129_2697</name>
</gene>
<dbReference type="STRING" id="299255.SAMN02745129_2697"/>